<organism evidence="3 4">
    <name type="scientific">Helicobacter magdeburgensis</name>
    <dbReference type="NCBI Taxonomy" id="471858"/>
    <lineage>
        <taxon>Bacteria</taxon>
        <taxon>Pseudomonadati</taxon>
        <taxon>Campylobacterota</taxon>
        <taxon>Epsilonproteobacteria</taxon>
        <taxon>Campylobacterales</taxon>
        <taxon>Helicobacteraceae</taxon>
        <taxon>Helicobacter</taxon>
    </lineage>
</organism>
<proteinExistence type="inferred from homology"/>
<sequence>MKINIIYIKGFFFPCAICFVSNLSLYATQDSSSTEQSSQHRSVKFSTSIITATPTTTTYKSGSKLNKTMLDSTPSGNGDITSILKIIPNVQFDNAQLKSSTPGEIDPANISISGGLFYQNNFQLDGFNMNNDLDPNGGATNGPNALRSGRSQGLAVDTSLLESIQVQDSNISAAYGGFTGGVVEANVRKPRADKGGLFGWHGGVSYQFTSSDLTQYFIDESQETNFITSSNENYQPNFTKHLIRANLEGYATQNLGIITSFSTTRSFIPLKGYSLDIGTEANATREQHRYIDNYYIKTHYNPSEKLTLEASLAYMPQDNTYYNNVAKHSFYSMKSGGIQSGLKALYDSNIGLWSNTLSYSFMQNSRESEKNYFMSWYYSQGDKDWAGTNSRSPRASEGGYGDMEQIQNTLNYKSNMNFESLDLWKSEHTLNIGFEANYTHAYRNRKNPYYSFGNPTELKNKPCGTDSMFDFATCSNTQTQGDGKTPNAPWQGQYFNQVTESKSGEIALDNLAYGIYAEDSILLDLEQIGKIQTRLGLRLDGDTYMQKHTLAPRFSLNYTAPWEEYKSELIFGANRYYGRNLLSYRLYELVANNTQSYSRNDSHSSWTPTTTTDGKSSYDFQRLNVPYSDELMGGIMQNLGLFNLSAKYIYRHGQDEVMQKSIKQNKSSITTWTNDGESQSHIITLSLQNTKPLEIYGVKNHILFAFDYTKVARSYNLYSPDDAYLNNDDIIYDGVQIKYKDRPAENFARPFTLRLSTTHTFKLWRTRWLFNNFFRYRGGYDAMVLLNKGAAGHNPNSTLKQYGKMHFDGAFSWDMRLGFEMNVWRGNIVFVNFDIYNMLNTRNKAALSGTNGAMIPGIPSSASVAVYEIGRQFWIQGGYKF</sequence>
<name>A0A4U8SY53_9HELI</name>
<keyword evidence="1" id="KW-1134">Transmembrane beta strand</keyword>
<keyword evidence="2" id="KW-1133">Transmembrane helix</keyword>
<keyword evidence="1 2" id="KW-0812">Transmembrane</keyword>
<keyword evidence="1 2" id="KW-0472">Membrane</keyword>
<dbReference type="PROSITE" id="PS52016">
    <property type="entry name" value="TONB_DEPENDENT_REC_3"/>
    <property type="match status" value="1"/>
</dbReference>
<evidence type="ECO:0000256" key="2">
    <source>
        <dbReference type="SAM" id="Phobius"/>
    </source>
</evidence>
<evidence type="ECO:0000313" key="3">
    <source>
        <dbReference type="EMBL" id="TLD91960.1"/>
    </source>
</evidence>
<gene>
    <name evidence="3" type="ORF">LS74_007170</name>
</gene>
<protein>
    <submittedName>
        <fullName evidence="3">TonB-dependent receptor</fullName>
    </submittedName>
</protein>
<dbReference type="SUPFAM" id="SSF56935">
    <property type="entry name" value="Porins"/>
    <property type="match status" value="1"/>
</dbReference>
<keyword evidence="1" id="KW-0998">Cell outer membrane</keyword>
<dbReference type="InterPro" id="IPR039426">
    <property type="entry name" value="TonB-dep_rcpt-like"/>
</dbReference>
<keyword evidence="3" id="KW-0675">Receptor</keyword>
<evidence type="ECO:0000313" key="4">
    <source>
        <dbReference type="Proteomes" id="UP000029921"/>
    </source>
</evidence>
<dbReference type="GO" id="GO:0009279">
    <property type="term" value="C:cell outer membrane"/>
    <property type="evidence" value="ECO:0007669"/>
    <property type="project" value="UniProtKB-SubCell"/>
</dbReference>
<comment type="subcellular location">
    <subcellularLocation>
        <location evidence="1">Cell outer membrane</location>
        <topology evidence="1">Multi-pass membrane protein</topology>
    </subcellularLocation>
</comment>
<comment type="caution">
    <text evidence="3">The sequence shown here is derived from an EMBL/GenBank/DDBJ whole genome shotgun (WGS) entry which is preliminary data.</text>
</comment>
<dbReference type="RefSeq" id="WP_034585212.1">
    <property type="nucleotide sequence ID" value="NZ_JRPE02000009.1"/>
</dbReference>
<evidence type="ECO:0000256" key="1">
    <source>
        <dbReference type="PROSITE-ProRule" id="PRU01360"/>
    </source>
</evidence>
<dbReference type="Proteomes" id="UP000029921">
    <property type="component" value="Unassembled WGS sequence"/>
</dbReference>
<keyword evidence="1" id="KW-0813">Transport</keyword>
<comment type="similarity">
    <text evidence="1">Belongs to the TonB-dependent receptor family.</text>
</comment>
<feature type="transmembrane region" description="Helical" evidence="2">
    <location>
        <begin position="7"/>
        <end position="27"/>
    </location>
</feature>
<dbReference type="Gene3D" id="2.170.130.10">
    <property type="entry name" value="TonB-dependent receptor, plug domain"/>
    <property type="match status" value="1"/>
</dbReference>
<reference evidence="3 4" key="1">
    <citation type="journal article" date="2014" name="Genome Announc.">
        <title>Draft genome sequences of eight enterohepatic helicobacter species isolated from both laboratory and wild rodents.</title>
        <authorList>
            <person name="Sheh A."/>
            <person name="Shen Z."/>
            <person name="Fox J.G."/>
        </authorList>
    </citation>
    <scope>NUCLEOTIDE SEQUENCE [LARGE SCALE GENOMIC DNA]</scope>
    <source>
        <strain evidence="3 4">MIT 96-1001</strain>
    </source>
</reference>
<dbReference type="InterPro" id="IPR037066">
    <property type="entry name" value="Plug_dom_sf"/>
</dbReference>
<keyword evidence="4" id="KW-1185">Reference proteome</keyword>
<dbReference type="AlphaFoldDB" id="A0A4U8SY53"/>
<dbReference type="EMBL" id="JRPE02000009">
    <property type="protein sequence ID" value="TLD91960.1"/>
    <property type="molecule type" value="Genomic_DNA"/>
</dbReference>
<accession>A0A4U8SY53</accession>